<dbReference type="FunFam" id="3.30.565.10:FF:000006">
    <property type="entry name" value="Sensor histidine kinase WalK"/>
    <property type="match status" value="1"/>
</dbReference>
<evidence type="ECO:0000256" key="2">
    <source>
        <dbReference type="ARBA" id="ARBA00004370"/>
    </source>
</evidence>
<dbReference type="Proteomes" id="UP000070427">
    <property type="component" value="Unassembled WGS sequence"/>
</dbReference>
<evidence type="ECO:0000256" key="1">
    <source>
        <dbReference type="ARBA" id="ARBA00000085"/>
    </source>
</evidence>
<comment type="catalytic activity">
    <reaction evidence="1">
        <text>ATP + protein L-histidine = ADP + protein N-phospho-L-histidine.</text>
        <dbReference type="EC" id="2.7.13.3"/>
    </reaction>
</comment>
<evidence type="ECO:0000256" key="6">
    <source>
        <dbReference type="ARBA" id="ARBA00022777"/>
    </source>
</evidence>
<organism evidence="9 10">
    <name type="scientific">Fervidicola ferrireducens</name>
    <dbReference type="NCBI Taxonomy" id="520764"/>
    <lineage>
        <taxon>Bacteria</taxon>
        <taxon>Bacillati</taxon>
        <taxon>Bacillota</taxon>
        <taxon>Clostridia</taxon>
        <taxon>Thermosediminibacterales</taxon>
        <taxon>Thermosediminibacteraceae</taxon>
        <taxon>Fervidicola</taxon>
    </lineage>
</organism>
<feature type="domain" description="Histidine kinase" evidence="8">
    <location>
        <begin position="1"/>
        <end position="142"/>
    </location>
</feature>
<keyword evidence="4" id="KW-0597">Phosphoprotein</keyword>
<name>A0A140L061_9FIRM</name>
<reference evidence="9 10" key="1">
    <citation type="submission" date="2015-12" db="EMBL/GenBank/DDBJ databases">
        <title>Draft genome sequnece of Fervidicola ferrireducens strain Y170.</title>
        <authorList>
            <person name="Patel B.K."/>
        </authorList>
    </citation>
    <scope>NUCLEOTIDE SEQUENCE [LARGE SCALE GENOMIC DNA]</scope>
    <source>
        <strain evidence="9 10">Y170</strain>
    </source>
</reference>
<dbReference type="Gene3D" id="3.30.565.10">
    <property type="entry name" value="Histidine kinase-like ATPase, C-terminal domain"/>
    <property type="match status" value="1"/>
</dbReference>
<accession>A0A140L061</accession>
<keyword evidence="6" id="KW-0418">Kinase</keyword>
<dbReference type="InterPro" id="IPR004358">
    <property type="entry name" value="Sig_transdc_His_kin-like_C"/>
</dbReference>
<evidence type="ECO:0000313" key="10">
    <source>
        <dbReference type="Proteomes" id="UP000070427"/>
    </source>
</evidence>
<evidence type="ECO:0000259" key="8">
    <source>
        <dbReference type="PROSITE" id="PS50109"/>
    </source>
</evidence>
<keyword evidence="7" id="KW-0902">Two-component regulatory system</keyword>
<dbReference type="InterPro" id="IPR005467">
    <property type="entry name" value="His_kinase_dom"/>
</dbReference>
<dbReference type="PANTHER" id="PTHR45453:SF1">
    <property type="entry name" value="PHOSPHATE REGULON SENSOR PROTEIN PHOR"/>
    <property type="match status" value="1"/>
</dbReference>
<dbReference type="RefSeq" id="WP_066355581.1">
    <property type="nucleotide sequence ID" value="NZ_LOED01000066.1"/>
</dbReference>
<dbReference type="SMART" id="SM00387">
    <property type="entry name" value="HATPase_c"/>
    <property type="match status" value="1"/>
</dbReference>
<dbReference type="InterPro" id="IPR050351">
    <property type="entry name" value="BphY/WalK/GraS-like"/>
</dbReference>
<dbReference type="InterPro" id="IPR036890">
    <property type="entry name" value="HATPase_C_sf"/>
</dbReference>
<keyword evidence="5 9" id="KW-0808">Transferase</keyword>
<dbReference type="STRING" id="520764.AN618_24450"/>
<gene>
    <name evidence="9" type="primary">phoR_2</name>
    <name evidence="9" type="ORF">AN618_24450</name>
</gene>
<dbReference type="GO" id="GO:0004721">
    <property type="term" value="F:phosphoprotein phosphatase activity"/>
    <property type="evidence" value="ECO:0007669"/>
    <property type="project" value="TreeGrafter"/>
</dbReference>
<dbReference type="GO" id="GO:0005886">
    <property type="term" value="C:plasma membrane"/>
    <property type="evidence" value="ECO:0007669"/>
    <property type="project" value="TreeGrafter"/>
</dbReference>
<dbReference type="PRINTS" id="PR00344">
    <property type="entry name" value="BCTRLSENSOR"/>
</dbReference>
<comment type="subcellular location">
    <subcellularLocation>
        <location evidence="2">Membrane</location>
    </subcellularLocation>
</comment>
<dbReference type="EMBL" id="LOED01000066">
    <property type="protein sequence ID" value="KXG73936.1"/>
    <property type="molecule type" value="Genomic_DNA"/>
</dbReference>
<evidence type="ECO:0000256" key="5">
    <source>
        <dbReference type="ARBA" id="ARBA00022679"/>
    </source>
</evidence>
<comment type="caution">
    <text evidence="9">The sequence shown here is derived from an EMBL/GenBank/DDBJ whole genome shotgun (WGS) entry which is preliminary data.</text>
</comment>
<dbReference type="AlphaFoldDB" id="A0A140L061"/>
<sequence>MINLKNLLEGILKELEILKGDRTIHTDLDDIAAAGDEELLKRAFTNIIINAVNHTGLSGNIYISLKQNGKWAVISISDDGPGIDERDLPYIFNRFFSKDKKRAGGLGLAIANEIVMMHSGRIEVKSKKGSGSVFTVILPSVP</sequence>
<evidence type="ECO:0000313" key="9">
    <source>
        <dbReference type="EMBL" id="KXG73936.1"/>
    </source>
</evidence>
<evidence type="ECO:0000256" key="3">
    <source>
        <dbReference type="ARBA" id="ARBA00012438"/>
    </source>
</evidence>
<dbReference type="InParanoid" id="A0A140L061"/>
<keyword evidence="10" id="KW-1185">Reference proteome</keyword>
<dbReference type="PANTHER" id="PTHR45453">
    <property type="entry name" value="PHOSPHATE REGULON SENSOR PROTEIN PHOR"/>
    <property type="match status" value="1"/>
</dbReference>
<dbReference type="SUPFAM" id="SSF55874">
    <property type="entry name" value="ATPase domain of HSP90 chaperone/DNA topoisomerase II/histidine kinase"/>
    <property type="match status" value="1"/>
</dbReference>
<protein>
    <recommendedName>
        <fullName evidence="3">histidine kinase</fullName>
        <ecNumber evidence="3">2.7.13.3</ecNumber>
    </recommendedName>
</protein>
<dbReference type="GO" id="GO:0000155">
    <property type="term" value="F:phosphorelay sensor kinase activity"/>
    <property type="evidence" value="ECO:0007669"/>
    <property type="project" value="TreeGrafter"/>
</dbReference>
<dbReference type="EC" id="2.7.13.3" evidence="3"/>
<dbReference type="PROSITE" id="PS50109">
    <property type="entry name" value="HIS_KIN"/>
    <property type="match status" value="1"/>
</dbReference>
<evidence type="ECO:0000256" key="7">
    <source>
        <dbReference type="ARBA" id="ARBA00023012"/>
    </source>
</evidence>
<proteinExistence type="predicted"/>
<dbReference type="Pfam" id="PF02518">
    <property type="entry name" value="HATPase_c"/>
    <property type="match status" value="1"/>
</dbReference>
<dbReference type="InterPro" id="IPR003594">
    <property type="entry name" value="HATPase_dom"/>
</dbReference>
<dbReference type="GO" id="GO:0016036">
    <property type="term" value="P:cellular response to phosphate starvation"/>
    <property type="evidence" value="ECO:0007669"/>
    <property type="project" value="TreeGrafter"/>
</dbReference>
<evidence type="ECO:0000256" key="4">
    <source>
        <dbReference type="ARBA" id="ARBA00022553"/>
    </source>
</evidence>